<evidence type="ECO:0000313" key="1">
    <source>
        <dbReference type="EMBL" id="CDW31186.1"/>
    </source>
</evidence>
<organism evidence="1">
    <name type="scientific">Lepeophtheirus salmonis</name>
    <name type="common">Salmon louse</name>
    <name type="synonym">Caligus salmonis</name>
    <dbReference type="NCBI Taxonomy" id="72036"/>
    <lineage>
        <taxon>Eukaryota</taxon>
        <taxon>Metazoa</taxon>
        <taxon>Ecdysozoa</taxon>
        <taxon>Arthropoda</taxon>
        <taxon>Crustacea</taxon>
        <taxon>Multicrustacea</taxon>
        <taxon>Hexanauplia</taxon>
        <taxon>Copepoda</taxon>
        <taxon>Siphonostomatoida</taxon>
        <taxon>Caligidae</taxon>
        <taxon>Lepeophtheirus</taxon>
    </lineage>
</organism>
<protein>
    <submittedName>
        <fullName evidence="1">Uncharacterized protein</fullName>
    </submittedName>
</protein>
<dbReference type="AlphaFoldDB" id="A0A0K2U0L4"/>
<reference evidence="1" key="1">
    <citation type="submission" date="2014-05" db="EMBL/GenBank/DDBJ databases">
        <authorList>
            <person name="Chronopoulou M."/>
        </authorList>
    </citation>
    <scope>NUCLEOTIDE SEQUENCE</scope>
    <source>
        <tissue evidence="1">Whole organism</tissue>
    </source>
</reference>
<accession>A0A0K2U0L4</accession>
<sequence length="54" mass="6186">MIIISYSYVLPLVYESQRTSLTQKFVVCCPFSFSLDTSCLVHNLLLLINKQSND</sequence>
<dbReference type="EMBL" id="HACA01013825">
    <property type="protein sequence ID" value="CDW31186.1"/>
    <property type="molecule type" value="Transcribed_RNA"/>
</dbReference>
<proteinExistence type="predicted"/>
<name>A0A0K2U0L4_LEPSM</name>